<keyword evidence="3" id="KW-1185">Reference proteome</keyword>
<feature type="region of interest" description="Disordered" evidence="1">
    <location>
        <begin position="228"/>
        <end position="258"/>
    </location>
</feature>
<evidence type="ECO:0000313" key="2">
    <source>
        <dbReference type="EMBL" id="KAL3788042.1"/>
    </source>
</evidence>
<proteinExistence type="predicted"/>
<feature type="region of interest" description="Disordered" evidence="1">
    <location>
        <begin position="25"/>
        <end position="45"/>
    </location>
</feature>
<feature type="compositionally biased region" description="Polar residues" evidence="1">
    <location>
        <begin position="127"/>
        <end position="140"/>
    </location>
</feature>
<feature type="region of interest" description="Disordered" evidence="1">
    <location>
        <begin position="520"/>
        <end position="565"/>
    </location>
</feature>
<evidence type="ECO:0000313" key="3">
    <source>
        <dbReference type="Proteomes" id="UP001516023"/>
    </source>
</evidence>
<gene>
    <name evidence="2" type="ORF">HJC23_008386</name>
</gene>
<feature type="compositionally biased region" description="Low complexity" evidence="1">
    <location>
        <begin position="236"/>
        <end position="254"/>
    </location>
</feature>
<feature type="compositionally biased region" description="Low complexity" evidence="1">
    <location>
        <begin position="117"/>
        <end position="126"/>
    </location>
</feature>
<name>A0ABD3PJW3_9STRA</name>
<sequence length="786" mass="87084">MVRKNRSVPYLFLLGLKSFNAATTSNENRSHGHIRRRRQQQQQPACHPSKKYHTHMSLGATCTNDNVYPPSWDNPPMSETFFFDDPQKCCDFYFKGFDKCNIVDVCGGPTTNPPTTKPTVGPTGQPHHQQPSVPNTNPTLGPTAATADPNQPYVYPASNPCYSRKWHPDTSSILPACTNNLDYPTSWNNGIMDGITMFTDPVACCQKLMTSGGAADCVVHEDEVCGVKTSSPTAGPTARPVPTTPKPTTGPTQPSNDGNGGCSYTLWHPDSTFKGCTNSPKGTYPVQWDQPEMASRYFFDSFEGCCGSFFKNRECIKTDLCPVVPENCSENKWHPTTDFKTCTNSLDYPPSWANPPMSDNYLHDSYEKCCAAVFSGRACPKVDVCVPVEEVPCSEQMWHPTTDFKTCTNSQDFPPTWADPPMSDNYMHESYEQCCSAIFAGRVCPKEDVCEPEIPCSQQPWHPTTDFQTCTNSKEFPPTWTVDNFLHLTYEACCLAVFDHVPCPKDDVCPTPVGAVSATPYPSSKPTTPTLHPVTIGPTRNSSTTMTGAPTVRPSTKPTTMSPTSKPVVCIPAKWHPGKDRTCSNSPVYNELWDLPSLSVTYLHDTHASCCQNFYGLETCGKEDICNPENNVPYSTVLPSTLPTPKPSPHPTERPTDDWCSLKTFHPISVFNRKCTNDDHYPPLWNSMTSTYFFISPQECCSTFYSGGPCEIVDICLNASRAPVNVENCGKKWHPTTETNRVCSNGDKYPPLWDSMGDQFLFETAKECCEAFYTEGNGQCDIENTC</sequence>
<protein>
    <submittedName>
        <fullName evidence="2">Uncharacterized protein</fullName>
    </submittedName>
</protein>
<feature type="compositionally biased region" description="Low complexity" evidence="1">
    <location>
        <begin position="520"/>
        <end position="530"/>
    </location>
</feature>
<comment type="caution">
    <text evidence="2">The sequence shown here is derived from an EMBL/GenBank/DDBJ whole genome shotgun (WGS) entry which is preliminary data.</text>
</comment>
<dbReference type="AlphaFoldDB" id="A0ABD3PJW3"/>
<evidence type="ECO:0000256" key="1">
    <source>
        <dbReference type="SAM" id="MobiDB-lite"/>
    </source>
</evidence>
<accession>A0ABD3PJW3</accession>
<dbReference type="Proteomes" id="UP001516023">
    <property type="component" value="Unassembled WGS sequence"/>
</dbReference>
<feature type="compositionally biased region" description="Low complexity" evidence="1">
    <location>
        <begin position="554"/>
        <end position="565"/>
    </location>
</feature>
<feature type="region of interest" description="Disordered" evidence="1">
    <location>
        <begin position="114"/>
        <end position="149"/>
    </location>
</feature>
<feature type="compositionally biased region" description="Polar residues" evidence="1">
    <location>
        <begin position="538"/>
        <end position="548"/>
    </location>
</feature>
<organism evidence="2 3">
    <name type="scientific">Cyclotella cryptica</name>
    <dbReference type="NCBI Taxonomy" id="29204"/>
    <lineage>
        <taxon>Eukaryota</taxon>
        <taxon>Sar</taxon>
        <taxon>Stramenopiles</taxon>
        <taxon>Ochrophyta</taxon>
        <taxon>Bacillariophyta</taxon>
        <taxon>Coscinodiscophyceae</taxon>
        <taxon>Thalassiosirophycidae</taxon>
        <taxon>Stephanodiscales</taxon>
        <taxon>Stephanodiscaceae</taxon>
        <taxon>Cyclotella</taxon>
    </lineage>
</organism>
<reference evidence="2 3" key="1">
    <citation type="journal article" date="2020" name="G3 (Bethesda)">
        <title>Improved Reference Genome for Cyclotella cryptica CCMP332, a Model for Cell Wall Morphogenesis, Salinity Adaptation, and Lipid Production in Diatoms (Bacillariophyta).</title>
        <authorList>
            <person name="Roberts W.R."/>
            <person name="Downey K.M."/>
            <person name="Ruck E.C."/>
            <person name="Traller J.C."/>
            <person name="Alverson A.J."/>
        </authorList>
    </citation>
    <scope>NUCLEOTIDE SEQUENCE [LARGE SCALE GENOMIC DNA]</scope>
    <source>
        <strain evidence="2 3">CCMP332</strain>
    </source>
</reference>
<dbReference type="EMBL" id="JABMIG020000163">
    <property type="protein sequence ID" value="KAL3788042.1"/>
    <property type="molecule type" value="Genomic_DNA"/>
</dbReference>